<dbReference type="SUPFAM" id="SSF55797">
    <property type="entry name" value="PR-1-like"/>
    <property type="match status" value="1"/>
</dbReference>
<dbReference type="PANTHER" id="PTHR31157">
    <property type="entry name" value="SCP DOMAIN-CONTAINING PROTEIN"/>
    <property type="match status" value="1"/>
</dbReference>
<accession>A0A3S4CLH1</accession>
<dbReference type="RefSeq" id="WP_164555308.1">
    <property type="nucleotide sequence ID" value="NZ_UZWE01000057.1"/>
</dbReference>
<dbReference type="Proteomes" id="UP000270743">
    <property type="component" value="Unassembled WGS sequence"/>
</dbReference>
<dbReference type="InterPro" id="IPR035940">
    <property type="entry name" value="CAP_sf"/>
</dbReference>
<feature type="chain" id="PRO_5018679234" evidence="1">
    <location>
        <begin position="18"/>
        <end position="176"/>
    </location>
</feature>
<evidence type="ECO:0000313" key="4">
    <source>
        <dbReference type="Proteomes" id="UP000270743"/>
    </source>
</evidence>
<feature type="domain" description="SCP" evidence="2">
    <location>
        <begin position="58"/>
        <end position="169"/>
    </location>
</feature>
<proteinExistence type="predicted"/>
<evidence type="ECO:0000313" key="3">
    <source>
        <dbReference type="EMBL" id="VDS10262.1"/>
    </source>
</evidence>
<dbReference type="Gene3D" id="3.40.33.10">
    <property type="entry name" value="CAP"/>
    <property type="match status" value="1"/>
</dbReference>
<name>A0A3S4CLH1_9RHOB</name>
<evidence type="ECO:0000259" key="2">
    <source>
        <dbReference type="Pfam" id="PF00188"/>
    </source>
</evidence>
<feature type="signal peptide" evidence="1">
    <location>
        <begin position="1"/>
        <end position="17"/>
    </location>
</feature>
<organism evidence="3 4">
    <name type="scientific">Paracoccus haematequi</name>
    <dbReference type="NCBI Taxonomy" id="2491866"/>
    <lineage>
        <taxon>Bacteria</taxon>
        <taxon>Pseudomonadati</taxon>
        <taxon>Pseudomonadota</taxon>
        <taxon>Alphaproteobacteria</taxon>
        <taxon>Rhodobacterales</taxon>
        <taxon>Paracoccaceae</taxon>
        <taxon>Paracoccus</taxon>
    </lineage>
</organism>
<dbReference type="EMBL" id="UZWE01000057">
    <property type="protein sequence ID" value="VDS10262.1"/>
    <property type="molecule type" value="Genomic_DNA"/>
</dbReference>
<reference evidence="3 4" key="1">
    <citation type="submission" date="2018-12" db="EMBL/GenBank/DDBJ databases">
        <authorList>
            <person name="Criscuolo A."/>
        </authorList>
    </citation>
    <scope>NUCLEOTIDE SEQUENCE [LARGE SCALE GENOMIC DNA]</scope>
    <source>
        <strain evidence="3">ACIP1116241</strain>
    </source>
</reference>
<keyword evidence="4" id="KW-1185">Reference proteome</keyword>
<dbReference type="CDD" id="cd05379">
    <property type="entry name" value="CAP_bacterial"/>
    <property type="match status" value="1"/>
</dbReference>
<sequence length="176" mass="17739">MPVLRALAAVACLSLLAACQQGIGTALPWQTPTVPLAEEALAVPCGGDAQIAARIDAAVNAARQGQGKTPLAGAPLLARIAQSHACDMARTGRVDVEGSNGSSVLDRARAVGYPVCGVAQLVGRGGGPADAVARWMGQEAQRTELLDQSSRQVGSGYAIGPDGAAYYSVVLGDDCG</sequence>
<dbReference type="InterPro" id="IPR014044">
    <property type="entry name" value="CAP_dom"/>
</dbReference>
<keyword evidence="1" id="KW-0732">Signal</keyword>
<dbReference type="AlphaFoldDB" id="A0A3S4CLH1"/>
<dbReference type="PROSITE" id="PS51257">
    <property type="entry name" value="PROKAR_LIPOPROTEIN"/>
    <property type="match status" value="1"/>
</dbReference>
<evidence type="ECO:0000256" key="1">
    <source>
        <dbReference type="SAM" id="SignalP"/>
    </source>
</evidence>
<dbReference type="Pfam" id="PF00188">
    <property type="entry name" value="CAP"/>
    <property type="match status" value="1"/>
</dbReference>
<dbReference type="PANTHER" id="PTHR31157:SF1">
    <property type="entry name" value="SCP DOMAIN-CONTAINING PROTEIN"/>
    <property type="match status" value="1"/>
</dbReference>
<protein>
    <submittedName>
        <fullName evidence="3">Cysteine-rich secretory protein family protein</fullName>
    </submittedName>
</protein>
<gene>
    <name evidence="3" type="ORF">PARHAE_03476</name>
</gene>